<feature type="domain" description="SMB" evidence="9">
    <location>
        <begin position="42"/>
        <end position="85"/>
    </location>
</feature>
<dbReference type="PROSITE" id="PS50958">
    <property type="entry name" value="SMB_2"/>
    <property type="match status" value="2"/>
</dbReference>
<dbReference type="Pfam" id="PF01033">
    <property type="entry name" value="Somatomedin_B"/>
    <property type="match status" value="2"/>
</dbReference>
<dbReference type="SMART" id="SM00120">
    <property type="entry name" value="HX"/>
    <property type="match status" value="2"/>
</dbReference>
<dbReference type="InterPro" id="IPR000585">
    <property type="entry name" value="Hemopexin-like_dom"/>
</dbReference>
<feature type="compositionally biased region" description="Polar residues" evidence="8">
    <location>
        <begin position="353"/>
        <end position="366"/>
    </location>
</feature>
<dbReference type="SMART" id="SM00201">
    <property type="entry name" value="SO"/>
    <property type="match status" value="2"/>
</dbReference>
<dbReference type="Gene3D" id="2.110.10.10">
    <property type="entry name" value="Hemopexin-like domain"/>
    <property type="match status" value="1"/>
</dbReference>
<evidence type="ECO:0000256" key="5">
    <source>
        <dbReference type="ARBA" id="ARBA00023157"/>
    </source>
</evidence>
<dbReference type="CDD" id="cd00094">
    <property type="entry name" value="HX"/>
    <property type="match status" value="1"/>
</dbReference>
<evidence type="ECO:0000256" key="4">
    <source>
        <dbReference type="ARBA" id="ARBA00022737"/>
    </source>
</evidence>
<dbReference type="SUPFAM" id="SSF50923">
    <property type="entry name" value="Hemopexin-like domain"/>
    <property type="match status" value="1"/>
</dbReference>
<dbReference type="OrthoDB" id="413699at2759"/>
<dbReference type="SUPFAM" id="SSF90188">
    <property type="entry name" value="Somatomedin B domain"/>
    <property type="match status" value="2"/>
</dbReference>
<evidence type="ECO:0000256" key="1">
    <source>
        <dbReference type="ARBA" id="ARBA00004613"/>
    </source>
</evidence>
<keyword evidence="3" id="KW-0732">Signal</keyword>
<dbReference type="InterPro" id="IPR036375">
    <property type="entry name" value="Hemopexin-like_dom_sf"/>
</dbReference>
<feature type="compositionally biased region" description="Basic and acidic residues" evidence="8">
    <location>
        <begin position="626"/>
        <end position="640"/>
    </location>
</feature>
<dbReference type="PROSITE" id="PS00024">
    <property type="entry name" value="HEMOPEXIN"/>
    <property type="match status" value="1"/>
</dbReference>
<gene>
    <name evidence="10" type="ORF">DNTS_034457</name>
</gene>
<feature type="repeat" description="Hemopexin" evidence="7">
    <location>
        <begin position="690"/>
        <end position="737"/>
    </location>
</feature>
<keyword evidence="11" id="KW-1185">Reference proteome</keyword>
<dbReference type="Pfam" id="PF00045">
    <property type="entry name" value="Hemopexin"/>
    <property type="match status" value="2"/>
</dbReference>
<dbReference type="InterPro" id="IPR001212">
    <property type="entry name" value="Somatomedin_B_dom"/>
</dbReference>
<dbReference type="Gene3D" id="4.10.410.20">
    <property type="match status" value="2"/>
</dbReference>
<dbReference type="GO" id="GO:0005044">
    <property type="term" value="F:scavenger receptor activity"/>
    <property type="evidence" value="ECO:0007669"/>
    <property type="project" value="InterPro"/>
</dbReference>
<feature type="compositionally biased region" description="Polar residues" evidence="8">
    <location>
        <begin position="601"/>
        <end position="614"/>
    </location>
</feature>
<protein>
    <recommendedName>
        <fullName evidence="9">SMB domain-containing protein</fullName>
    </recommendedName>
</protein>
<evidence type="ECO:0000313" key="10">
    <source>
        <dbReference type="EMBL" id="TRZ02399.1"/>
    </source>
</evidence>
<dbReference type="EMBL" id="SRMA01023950">
    <property type="protein sequence ID" value="TRZ02399.1"/>
    <property type="molecule type" value="Genomic_DNA"/>
</dbReference>
<dbReference type="STRING" id="623744.A0A553RJN9"/>
<name>A0A553RJN9_9TELE</name>
<dbReference type="PROSITE" id="PS51642">
    <property type="entry name" value="HEMOPEXIN_2"/>
    <property type="match status" value="1"/>
</dbReference>
<feature type="compositionally biased region" description="Low complexity" evidence="8">
    <location>
        <begin position="516"/>
        <end position="533"/>
    </location>
</feature>
<comment type="subcellular location">
    <subcellularLocation>
        <location evidence="1">Secreted</location>
    </subcellularLocation>
</comment>
<feature type="compositionally biased region" description="Basic and acidic residues" evidence="8">
    <location>
        <begin position="118"/>
        <end position="131"/>
    </location>
</feature>
<evidence type="ECO:0000256" key="3">
    <source>
        <dbReference type="ARBA" id="ARBA00022729"/>
    </source>
</evidence>
<dbReference type="InterPro" id="IPR018486">
    <property type="entry name" value="Hemopexin_CS"/>
</dbReference>
<keyword evidence="6" id="KW-0325">Glycoprotein</keyword>
<evidence type="ECO:0000256" key="7">
    <source>
        <dbReference type="PROSITE-ProRule" id="PRU01011"/>
    </source>
</evidence>
<dbReference type="AlphaFoldDB" id="A0A553RJN9"/>
<dbReference type="PANTHER" id="PTHR22917:SF1">
    <property type="entry name" value="PROTEOGLYCAN 4"/>
    <property type="match status" value="1"/>
</dbReference>
<accession>A0A553RJN9</accession>
<dbReference type="InterPro" id="IPR018487">
    <property type="entry name" value="Hemopexin-like_repeat"/>
</dbReference>
<dbReference type="GO" id="GO:0006955">
    <property type="term" value="P:immune response"/>
    <property type="evidence" value="ECO:0007669"/>
    <property type="project" value="InterPro"/>
</dbReference>
<evidence type="ECO:0000256" key="6">
    <source>
        <dbReference type="ARBA" id="ARBA00023180"/>
    </source>
</evidence>
<evidence type="ECO:0000256" key="2">
    <source>
        <dbReference type="ARBA" id="ARBA00022525"/>
    </source>
</evidence>
<organism evidence="10 11">
    <name type="scientific">Danionella cerebrum</name>
    <dbReference type="NCBI Taxonomy" id="2873325"/>
    <lineage>
        <taxon>Eukaryota</taxon>
        <taxon>Metazoa</taxon>
        <taxon>Chordata</taxon>
        <taxon>Craniata</taxon>
        <taxon>Vertebrata</taxon>
        <taxon>Euteleostomi</taxon>
        <taxon>Actinopterygii</taxon>
        <taxon>Neopterygii</taxon>
        <taxon>Teleostei</taxon>
        <taxon>Ostariophysi</taxon>
        <taxon>Cypriniformes</taxon>
        <taxon>Danionidae</taxon>
        <taxon>Danioninae</taxon>
        <taxon>Danionella</taxon>
    </lineage>
</organism>
<dbReference type="PANTHER" id="PTHR22917">
    <property type="entry name" value="HEMOPEXIN DOMAIN-CONTAINING PROTEIN"/>
    <property type="match status" value="1"/>
</dbReference>
<feature type="region of interest" description="Disordered" evidence="8">
    <location>
        <begin position="90"/>
        <end position="640"/>
    </location>
</feature>
<feature type="domain" description="SMB" evidence="9">
    <location>
        <begin position="2"/>
        <end position="41"/>
    </location>
</feature>
<keyword evidence="2" id="KW-0964">Secreted</keyword>
<comment type="caution">
    <text evidence="10">The sequence shown here is derived from an EMBL/GenBank/DDBJ whole genome shotgun (WGS) entry which is preliminary data.</text>
</comment>
<evidence type="ECO:0000313" key="11">
    <source>
        <dbReference type="Proteomes" id="UP000316079"/>
    </source>
</evidence>
<feature type="compositionally biased region" description="Low complexity" evidence="8">
    <location>
        <begin position="133"/>
        <end position="156"/>
    </location>
</feature>
<dbReference type="InterPro" id="IPR051298">
    <property type="entry name" value="Heme_transport/Cell_adhesion"/>
</dbReference>
<evidence type="ECO:0000259" key="9">
    <source>
        <dbReference type="PROSITE" id="PS50958"/>
    </source>
</evidence>
<dbReference type="InterPro" id="IPR020436">
    <property type="entry name" value="SMB_chordata"/>
</dbReference>
<reference evidence="10 11" key="1">
    <citation type="journal article" date="2019" name="Sci. Data">
        <title>Hybrid genome assembly and annotation of Danionella translucida.</title>
        <authorList>
            <person name="Kadobianskyi M."/>
            <person name="Schulze L."/>
            <person name="Schuelke M."/>
            <person name="Judkewitz B."/>
        </authorList>
    </citation>
    <scope>NUCLEOTIDE SEQUENCE [LARGE SCALE GENOMIC DNA]</scope>
    <source>
        <strain evidence="10 11">Bolton</strain>
    </source>
</reference>
<dbReference type="GO" id="GO:0030247">
    <property type="term" value="F:polysaccharide binding"/>
    <property type="evidence" value="ECO:0007669"/>
    <property type="project" value="InterPro"/>
</dbReference>
<dbReference type="InterPro" id="IPR036024">
    <property type="entry name" value="Somatomedin_B-like_dom_sf"/>
</dbReference>
<dbReference type="PROSITE" id="PS00524">
    <property type="entry name" value="SMB_1"/>
    <property type="match status" value="2"/>
</dbReference>
<keyword evidence="4" id="KW-0677">Repeat</keyword>
<dbReference type="Proteomes" id="UP000316079">
    <property type="component" value="Unassembled WGS sequence"/>
</dbReference>
<dbReference type="PRINTS" id="PR00022">
    <property type="entry name" value="SOMATOMEDINB"/>
</dbReference>
<feature type="compositionally biased region" description="Polar residues" evidence="8">
    <location>
        <begin position="577"/>
        <end position="593"/>
    </location>
</feature>
<keyword evidence="5" id="KW-1015">Disulfide bond</keyword>
<evidence type="ECO:0000256" key="8">
    <source>
        <dbReference type="SAM" id="MobiDB-lite"/>
    </source>
</evidence>
<feature type="compositionally biased region" description="Polar residues" evidence="8">
    <location>
        <begin position="236"/>
        <end position="265"/>
    </location>
</feature>
<proteinExistence type="predicted"/>
<dbReference type="GO" id="GO:0005615">
    <property type="term" value="C:extracellular space"/>
    <property type="evidence" value="ECO:0007669"/>
    <property type="project" value="TreeGrafter"/>
</dbReference>
<feature type="compositionally biased region" description="Polar residues" evidence="8">
    <location>
        <begin position="165"/>
        <end position="190"/>
    </location>
</feature>
<sequence>MSTGSCKGRCGEAYNKGSLCQCDNECLGLNECCPDYEKFCTSKDSCNGRCGEPFRRGNTCHCDIECGSYNQCCTDYESMCLAEETSSEDMTNVEATGDEFSSPDYESELTPSEDSNDPEQKKSPDEGELKENSIVPSEASSLLSSSPSPVTSEGSTNNPLDDKSNNLQSPQEMMTSSTPLVQDNAVTAQEPSIDDQLGTTPEVDPTAEIPESTAQSEDPSADGPGSKEKAEGPSVNIPSTTASLVENPGSTPQSEDPSEENSGSSALAEDPSTERSPSTAAVQDPSIESPPSTAPVEDPSLESPLSTAPEEDPTVESSGSAAKPEDPSVENPPSTPPTEDPSVESSGGAANPENVSVENPPSTPSEDPSVEGKPTKTAPAEDPSVESSASAPTPEDPSVKNPPRIPSAEDPSVEGKPTKTAPGEDLSVESSASAATPKDPSVKNPPRIPSAEDPSVEGKPTKTAPAEDLSVEISTNAATPKDPSVENPPSTAPAEDPSVEISASAATPEDPSVKIPPSTSSVEGPSVESSPVPGKDPSAEGTTKNPIDENPIKSPSADVLISLASTERDLSAPEGTPPTSSLGKPTKIPSLSNDRNDQSETKLPSNDHISTTPSRPIEKPTPGKNDPLEDIKNYNADDHDKDLCSGRPISGLTTLRNGTTVVFRGHYFWTLDRHRNPDPPRLITQVWGIPSPIDTVYTRCNCQGKTYFFKGKNYWRFENGAMDPGFPKPISQGFGQIGHITAALSIPAYRSRKESVIFFRRGGLAQKYTYQVTPDCGRKLRIPVITLRLRARRQAAVALEQVINISRSWRGFPSQVTSAVSVPSRVKEGYKYYVFSQRKYYSIKMERDKPVILTPATGRKENSASSFFRCNETQTI</sequence>